<gene>
    <name evidence="9" type="ORF">UFOPK2242_01107</name>
</gene>
<name>A0A6J6LSD5_9ZZZZ</name>
<dbReference type="InterPro" id="IPR011060">
    <property type="entry name" value="RibuloseP-bd_barrel"/>
</dbReference>
<evidence type="ECO:0000256" key="6">
    <source>
        <dbReference type="ARBA" id="ARBA00023239"/>
    </source>
</evidence>
<dbReference type="AlphaFoldDB" id="A0A6J6LSD5"/>
<dbReference type="GO" id="GO:0005829">
    <property type="term" value="C:cytosol"/>
    <property type="evidence" value="ECO:0007669"/>
    <property type="project" value="TreeGrafter"/>
</dbReference>
<dbReference type="PANTHER" id="PTHR32119:SF2">
    <property type="entry name" value="OROTIDINE 5'-PHOSPHATE DECARBOXYLASE"/>
    <property type="match status" value="1"/>
</dbReference>
<keyword evidence="4" id="KW-0210">Decarboxylase</keyword>
<evidence type="ECO:0000256" key="7">
    <source>
        <dbReference type="ARBA" id="ARBA00033428"/>
    </source>
</evidence>
<evidence type="ECO:0000256" key="5">
    <source>
        <dbReference type="ARBA" id="ARBA00022975"/>
    </source>
</evidence>
<evidence type="ECO:0000259" key="8">
    <source>
        <dbReference type="SMART" id="SM00934"/>
    </source>
</evidence>
<dbReference type="InterPro" id="IPR018089">
    <property type="entry name" value="OMPdecase_AS"/>
</dbReference>
<evidence type="ECO:0000256" key="4">
    <source>
        <dbReference type="ARBA" id="ARBA00022793"/>
    </source>
</evidence>
<proteinExistence type="predicted"/>
<dbReference type="Pfam" id="PF00215">
    <property type="entry name" value="OMPdecase"/>
    <property type="match status" value="1"/>
</dbReference>
<dbReference type="EMBL" id="CAEZWM010000145">
    <property type="protein sequence ID" value="CAB4663424.1"/>
    <property type="molecule type" value="Genomic_DNA"/>
</dbReference>
<comment type="pathway">
    <text evidence="1">Pyrimidine metabolism; UMP biosynthesis via de novo pathway; UMP from orotate: step 2/2.</text>
</comment>
<keyword evidence="6" id="KW-0456">Lyase</keyword>
<reference evidence="9" key="1">
    <citation type="submission" date="2020-05" db="EMBL/GenBank/DDBJ databases">
        <authorList>
            <person name="Chiriac C."/>
            <person name="Salcher M."/>
            <person name="Ghai R."/>
            <person name="Kavagutti S V."/>
        </authorList>
    </citation>
    <scope>NUCLEOTIDE SEQUENCE</scope>
</reference>
<dbReference type="GO" id="GO:0006207">
    <property type="term" value="P:'de novo' pyrimidine nucleobase biosynthetic process"/>
    <property type="evidence" value="ECO:0007669"/>
    <property type="project" value="InterPro"/>
</dbReference>
<dbReference type="InterPro" id="IPR001754">
    <property type="entry name" value="OMPdeCOase_dom"/>
</dbReference>
<dbReference type="SMART" id="SM00934">
    <property type="entry name" value="OMPdecase"/>
    <property type="match status" value="1"/>
</dbReference>
<evidence type="ECO:0000256" key="1">
    <source>
        <dbReference type="ARBA" id="ARBA00004861"/>
    </source>
</evidence>
<dbReference type="CDD" id="cd04725">
    <property type="entry name" value="OMP_decarboxylase_like"/>
    <property type="match status" value="1"/>
</dbReference>
<evidence type="ECO:0000256" key="2">
    <source>
        <dbReference type="ARBA" id="ARBA00012321"/>
    </source>
</evidence>
<sequence length="234" mass="23856">MNDFASGAPESVRSRLVLPLDVGDLSAALAVAKRLAPWFGVAKVGHELFAEAGPEAIERLHEIGMAVFCDLKLHDIPNTVERAARAHARHGVEIINAHGAGGVEMLKAFVNGAKEGASDISAPAPITLAVTVLTSESDASAFSTRLGYAVEGGCDGVVCSALETGLAAERGMKAMVPGIRLAGGDLHDQQRVGTPGATIASGATWLVVGRAVTGAVNPEEAASLVAAEVYAAIS</sequence>
<dbReference type="UniPathway" id="UPA00070">
    <property type="reaction ID" value="UER00120"/>
</dbReference>
<organism evidence="9">
    <name type="scientific">freshwater metagenome</name>
    <dbReference type="NCBI Taxonomy" id="449393"/>
    <lineage>
        <taxon>unclassified sequences</taxon>
        <taxon>metagenomes</taxon>
        <taxon>ecological metagenomes</taxon>
    </lineage>
</organism>
<protein>
    <recommendedName>
        <fullName evidence="3">Orotidine 5'-phosphate decarboxylase</fullName>
        <ecNumber evidence="2">4.1.1.23</ecNumber>
    </recommendedName>
    <alternativeName>
        <fullName evidence="7">OMP decarboxylase</fullName>
    </alternativeName>
</protein>
<dbReference type="EC" id="4.1.1.23" evidence="2"/>
<dbReference type="SUPFAM" id="SSF51366">
    <property type="entry name" value="Ribulose-phoshate binding barrel"/>
    <property type="match status" value="1"/>
</dbReference>
<dbReference type="PROSITE" id="PS00156">
    <property type="entry name" value="OMPDECASE"/>
    <property type="match status" value="1"/>
</dbReference>
<dbReference type="GO" id="GO:0004590">
    <property type="term" value="F:orotidine-5'-phosphate decarboxylase activity"/>
    <property type="evidence" value="ECO:0007669"/>
    <property type="project" value="UniProtKB-EC"/>
</dbReference>
<dbReference type="NCBIfam" id="TIGR01740">
    <property type="entry name" value="pyrF"/>
    <property type="match status" value="1"/>
</dbReference>
<dbReference type="PANTHER" id="PTHR32119">
    <property type="entry name" value="OROTIDINE 5'-PHOSPHATE DECARBOXYLASE"/>
    <property type="match status" value="1"/>
</dbReference>
<dbReference type="InterPro" id="IPR014732">
    <property type="entry name" value="OMPdecase"/>
</dbReference>
<dbReference type="Gene3D" id="3.20.20.70">
    <property type="entry name" value="Aldolase class I"/>
    <property type="match status" value="1"/>
</dbReference>
<dbReference type="InterPro" id="IPR013785">
    <property type="entry name" value="Aldolase_TIM"/>
</dbReference>
<feature type="domain" description="Orotidine 5'-phosphate decarboxylase" evidence="8">
    <location>
        <begin position="15"/>
        <end position="225"/>
    </location>
</feature>
<accession>A0A6J6LSD5</accession>
<keyword evidence="5" id="KW-0665">Pyrimidine biosynthesis</keyword>
<evidence type="ECO:0000313" key="9">
    <source>
        <dbReference type="EMBL" id="CAB4663424.1"/>
    </source>
</evidence>
<evidence type="ECO:0000256" key="3">
    <source>
        <dbReference type="ARBA" id="ARBA00021923"/>
    </source>
</evidence>
<dbReference type="GO" id="GO:0044205">
    <property type="term" value="P:'de novo' UMP biosynthetic process"/>
    <property type="evidence" value="ECO:0007669"/>
    <property type="project" value="UniProtKB-UniPathway"/>
</dbReference>